<evidence type="ECO:0000259" key="2">
    <source>
        <dbReference type="Pfam" id="PF03061"/>
    </source>
</evidence>
<evidence type="ECO:0000313" key="3">
    <source>
        <dbReference type="EMBL" id="KFG91957.1"/>
    </source>
</evidence>
<dbReference type="GO" id="GO:0016289">
    <property type="term" value="F:acyl-CoA hydrolase activity"/>
    <property type="evidence" value="ECO:0007669"/>
    <property type="project" value="UniProtKB-ARBA"/>
</dbReference>
<dbReference type="PATRIC" id="fig|1219045.3.peg.209"/>
<keyword evidence="4" id="KW-1185">Reference proteome</keyword>
<dbReference type="NCBIfam" id="TIGR00369">
    <property type="entry name" value="unchar_dom_1"/>
    <property type="match status" value="1"/>
</dbReference>
<dbReference type="EMBL" id="JFZA02000001">
    <property type="protein sequence ID" value="KFG91957.1"/>
    <property type="molecule type" value="Genomic_DNA"/>
</dbReference>
<feature type="domain" description="Thioesterase" evidence="2">
    <location>
        <begin position="51"/>
        <end position="126"/>
    </location>
</feature>
<dbReference type="SUPFAM" id="SSF54637">
    <property type="entry name" value="Thioesterase/thiol ester dehydrase-isomerase"/>
    <property type="match status" value="1"/>
</dbReference>
<dbReference type="Pfam" id="PF03061">
    <property type="entry name" value="4HBT"/>
    <property type="match status" value="1"/>
</dbReference>
<comment type="caution">
    <text evidence="3">The sequence shown here is derived from an EMBL/GenBank/DDBJ whole genome shotgun (WGS) entry which is preliminary data.</text>
</comment>
<evidence type="ECO:0000256" key="1">
    <source>
        <dbReference type="ARBA" id="ARBA00022801"/>
    </source>
</evidence>
<gene>
    <name evidence="3" type="ORF">BV98_000208</name>
</gene>
<name>A0A086PEY9_SPHHM</name>
<dbReference type="eggNOG" id="COG2050">
    <property type="taxonomic scope" value="Bacteria"/>
</dbReference>
<proteinExistence type="predicted"/>
<protein>
    <submittedName>
        <fullName evidence="3">Thioesterase superfamily protein</fullName>
    </submittedName>
</protein>
<evidence type="ECO:0000313" key="4">
    <source>
        <dbReference type="Proteomes" id="UP000024284"/>
    </source>
</evidence>
<dbReference type="Proteomes" id="UP000024284">
    <property type="component" value="Unassembled WGS sequence"/>
</dbReference>
<keyword evidence="1" id="KW-0378">Hydrolase</keyword>
<dbReference type="STRING" id="76947.GCA_002080435_00812"/>
<dbReference type="InterPro" id="IPR006683">
    <property type="entry name" value="Thioestr_dom"/>
</dbReference>
<accession>A0A086PEY9</accession>
<dbReference type="CDD" id="cd03443">
    <property type="entry name" value="PaaI_thioesterase"/>
    <property type="match status" value="1"/>
</dbReference>
<dbReference type="InterPro" id="IPR003736">
    <property type="entry name" value="PAAI_dom"/>
</dbReference>
<dbReference type="Gene3D" id="3.10.129.10">
    <property type="entry name" value="Hotdog Thioesterase"/>
    <property type="match status" value="1"/>
</dbReference>
<organism evidence="3 4">
    <name type="scientific">Sphingobium herbicidovorans (strain ATCC 700291 / DSM 11019 / CCUG 56400 / KCTC 2939 / LMG 18315 / NBRC 16415 / MH)</name>
    <name type="common">Sphingomonas herbicidovorans</name>
    <dbReference type="NCBI Taxonomy" id="1219045"/>
    <lineage>
        <taxon>Bacteria</taxon>
        <taxon>Pseudomonadati</taxon>
        <taxon>Pseudomonadota</taxon>
        <taxon>Alphaproteobacteria</taxon>
        <taxon>Sphingomonadales</taxon>
        <taxon>Sphingomonadaceae</taxon>
        <taxon>Sphingobium</taxon>
    </lineage>
</organism>
<reference evidence="3" key="1">
    <citation type="submission" date="2014-08" db="EMBL/GenBank/DDBJ databases">
        <title>Draft genome sequences of Sphingobium herbicidovorans.</title>
        <authorList>
            <person name="Gan H.M."/>
            <person name="Gan H.Y."/>
            <person name="Savka M.A."/>
        </authorList>
    </citation>
    <scope>NUCLEOTIDE SEQUENCE [LARGE SCALE GENOMIC DNA]</scope>
    <source>
        <strain evidence="3">NBRC 16415</strain>
    </source>
</reference>
<dbReference type="InterPro" id="IPR029069">
    <property type="entry name" value="HotDog_dom_sf"/>
</dbReference>
<sequence>MNEDDAFERLKSLPPRGHHAFLGIYTVDKGPDWAELACPFASGFLMDADAGLVSSGPIISLVDAATGAAVIARTRQWRAMATLDLHINYLRPATAGRALHARARCHHVTRKVAFTCCDVHDGDPESPIATATASFFFTDES</sequence>
<dbReference type="RefSeq" id="WP_037461747.1">
    <property type="nucleotide sequence ID" value="NZ_BCZD01000001.1"/>
</dbReference>
<dbReference type="OrthoDB" id="9813158at2"/>
<dbReference type="AlphaFoldDB" id="A0A086PEY9"/>